<organism evidence="2 3">
    <name type="scientific">Roseovarius aquimarinus</name>
    <dbReference type="NCBI Taxonomy" id="1229156"/>
    <lineage>
        <taxon>Bacteria</taxon>
        <taxon>Pseudomonadati</taxon>
        <taxon>Pseudomonadota</taxon>
        <taxon>Alphaproteobacteria</taxon>
        <taxon>Rhodobacterales</taxon>
        <taxon>Roseobacteraceae</taxon>
        <taxon>Roseovarius</taxon>
    </lineage>
</organism>
<accession>A0ABW7I3U4</accession>
<dbReference type="EMBL" id="JBIHMM010000001">
    <property type="protein sequence ID" value="MFH0252514.1"/>
    <property type="molecule type" value="Genomic_DNA"/>
</dbReference>
<keyword evidence="1" id="KW-0732">Signal</keyword>
<name>A0ABW7I3U4_9RHOB</name>
<dbReference type="RefSeq" id="WP_377169475.1">
    <property type="nucleotide sequence ID" value="NZ_JBHTJC010000001.1"/>
</dbReference>
<evidence type="ECO:0008006" key="4">
    <source>
        <dbReference type="Google" id="ProtNLM"/>
    </source>
</evidence>
<evidence type="ECO:0000313" key="2">
    <source>
        <dbReference type="EMBL" id="MFH0252514.1"/>
    </source>
</evidence>
<proteinExistence type="predicted"/>
<comment type="caution">
    <text evidence="2">The sequence shown here is derived from an EMBL/GenBank/DDBJ whole genome shotgun (WGS) entry which is preliminary data.</text>
</comment>
<dbReference type="Proteomes" id="UP001607157">
    <property type="component" value="Unassembled WGS sequence"/>
</dbReference>
<feature type="signal peptide" evidence="1">
    <location>
        <begin position="1"/>
        <end position="31"/>
    </location>
</feature>
<gene>
    <name evidence="2" type="ORF">ACGRVM_01290</name>
</gene>
<sequence length="104" mass="11166">MGDMMRNLTKSYLAGAALAVCAAVTAAPSFAVEAKIYPYAVSTHENYCPAGLQPITLSGVVCCGVPNQAHTYQQVMRHPVHKVRHKPVSYSARPDCREGEKGCS</sequence>
<evidence type="ECO:0000313" key="3">
    <source>
        <dbReference type="Proteomes" id="UP001607157"/>
    </source>
</evidence>
<evidence type="ECO:0000256" key="1">
    <source>
        <dbReference type="SAM" id="SignalP"/>
    </source>
</evidence>
<feature type="chain" id="PRO_5045144752" description="Secreted protein" evidence="1">
    <location>
        <begin position="32"/>
        <end position="104"/>
    </location>
</feature>
<protein>
    <recommendedName>
        <fullName evidence="4">Secreted protein</fullName>
    </recommendedName>
</protein>
<keyword evidence="3" id="KW-1185">Reference proteome</keyword>
<reference evidence="2 3" key="1">
    <citation type="submission" date="2024-10" db="EMBL/GenBank/DDBJ databases">
        <authorList>
            <person name="Yang X.-N."/>
        </authorList>
    </citation>
    <scope>NUCLEOTIDE SEQUENCE [LARGE SCALE GENOMIC DNA]</scope>
    <source>
        <strain evidence="2 3">CAU 1059</strain>
    </source>
</reference>